<protein>
    <submittedName>
        <fullName evidence="1">Uncharacterized protein</fullName>
    </submittedName>
</protein>
<organism evidence="1 2">
    <name type="scientific">Nephila pilipes</name>
    <name type="common">Giant wood spider</name>
    <name type="synonym">Nephila maculata</name>
    <dbReference type="NCBI Taxonomy" id="299642"/>
    <lineage>
        <taxon>Eukaryota</taxon>
        <taxon>Metazoa</taxon>
        <taxon>Ecdysozoa</taxon>
        <taxon>Arthropoda</taxon>
        <taxon>Chelicerata</taxon>
        <taxon>Arachnida</taxon>
        <taxon>Araneae</taxon>
        <taxon>Araneomorphae</taxon>
        <taxon>Entelegynae</taxon>
        <taxon>Araneoidea</taxon>
        <taxon>Nephilidae</taxon>
        <taxon>Nephila</taxon>
    </lineage>
</organism>
<comment type="caution">
    <text evidence="1">The sequence shown here is derived from an EMBL/GenBank/DDBJ whole genome shotgun (WGS) entry which is preliminary data.</text>
</comment>
<sequence>MYEDPPLRDDPMTEMNPRESLVGFCFATIQWRFAEAQVDRKTPFDTRMFVTNNQDFCIPLNATKANTGKVKKYSMLDPTPTEVRLLFSNEHFWPASRS</sequence>
<gene>
    <name evidence="1" type="ORF">NPIL_643201</name>
</gene>
<dbReference type="AlphaFoldDB" id="A0A8X6N8G0"/>
<reference evidence="1" key="1">
    <citation type="submission" date="2020-08" db="EMBL/GenBank/DDBJ databases">
        <title>Multicomponent nature underlies the extraordinary mechanical properties of spider dragline silk.</title>
        <authorList>
            <person name="Kono N."/>
            <person name="Nakamura H."/>
            <person name="Mori M."/>
            <person name="Yoshida Y."/>
            <person name="Ohtoshi R."/>
            <person name="Malay A.D."/>
            <person name="Moran D.A.P."/>
            <person name="Tomita M."/>
            <person name="Numata K."/>
            <person name="Arakawa K."/>
        </authorList>
    </citation>
    <scope>NUCLEOTIDE SEQUENCE</scope>
</reference>
<accession>A0A8X6N8G0</accession>
<keyword evidence="2" id="KW-1185">Reference proteome</keyword>
<name>A0A8X6N8G0_NEPPI</name>
<evidence type="ECO:0000313" key="1">
    <source>
        <dbReference type="EMBL" id="GFT00409.1"/>
    </source>
</evidence>
<dbReference type="EMBL" id="BMAW01055344">
    <property type="protein sequence ID" value="GFT00409.1"/>
    <property type="molecule type" value="Genomic_DNA"/>
</dbReference>
<evidence type="ECO:0000313" key="2">
    <source>
        <dbReference type="Proteomes" id="UP000887013"/>
    </source>
</evidence>
<proteinExistence type="predicted"/>
<dbReference type="Proteomes" id="UP000887013">
    <property type="component" value="Unassembled WGS sequence"/>
</dbReference>